<keyword evidence="3" id="KW-1185">Reference proteome</keyword>
<dbReference type="RefSeq" id="WP_319955553.1">
    <property type="nucleotide sequence ID" value="NZ_JAXAVX010000013.1"/>
</dbReference>
<reference evidence="2 3" key="1">
    <citation type="submission" date="2023-11" db="EMBL/GenBank/DDBJ databases">
        <authorList>
            <person name="Xu M."/>
            <person name="Jiang T."/>
        </authorList>
    </citation>
    <scope>NUCLEOTIDE SEQUENCE [LARGE SCALE GENOMIC DNA]</scope>
    <source>
        <strain evidence="2 3">SD</strain>
    </source>
</reference>
<feature type="chain" id="PRO_5046282487" evidence="1">
    <location>
        <begin position="29"/>
        <end position="119"/>
    </location>
</feature>
<evidence type="ECO:0000313" key="3">
    <source>
        <dbReference type="Proteomes" id="UP001277761"/>
    </source>
</evidence>
<dbReference type="Proteomes" id="UP001277761">
    <property type="component" value="Unassembled WGS sequence"/>
</dbReference>
<evidence type="ECO:0000256" key="1">
    <source>
        <dbReference type="SAM" id="SignalP"/>
    </source>
</evidence>
<proteinExistence type="predicted"/>
<gene>
    <name evidence="2" type="ORF">SK069_17520</name>
</gene>
<evidence type="ECO:0000313" key="2">
    <source>
        <dbReference type="EMBL" id="MDX8153402.1"/>
    </source>
</evidence>
<sequence>MRARLMSLVVIGASTVVTALAVPTAASAARACSGTVQAKGSLSGGLGWEVTARQIRATGLGCASARRRVKRLAVARAGHGARPKGWRLRSTRRSTTGFPRVTYQRGRQRVTFTYSYAEG</sequence>
<keyword evidence="1" id="KW-0732">Signal</keyword>
<dbReference type="EMBL" id="JAXAVX010000013">
    <property type="protein sequence ID" value="MDX8153402.1"/>
    <property type="molecule type" value="Genomic_DNA"/>
</dbReference>
<accession>A0ABU4VNH2</accession>
<comment type="caution">
    <text evidence="2">The sequence shown here is derived from an EMBL/GenBank/DDBJ whole genome shotgun (WGS) entry which is preliminary data.</text>
</comment>
<feature type="signal peptide" evidence="1">
    <location>
        <begin position="1"/>
        <end position="28"/>
    </location>
</feature>
<organism evidence="2 3">
    <name type="scientific">Patulibacter brassicae</name>
    <dbReference type="NCBI Taxonomy" id="1705717"/>
    <lineage>
        <taxon>Bacteria</taxon>
        <taxon>Bacillati</taxon>
        <taxon>Actinomycetota</taxon>
        <taxon>Thermoleophilia</taxon>
        <taxon>Solirubrobacterales</taxon>
        <taxon>Patulibacteraceae</taxon>
        <taxon>Patulibacter</taxon>
    </lineage>
</organism>
<protein>
    <submittedName>
        <fullName evidence="2">Uncharacterized protein</fullName>
    </submittedName>
</protein>
<name>A0ABU4VNH2_9ACTN</name>